<dbReference type="SUPFAM" id="SSF46689">
    <property type="entry name" value="Homeodomain-like"/>
    <property type="match status" value="1"/>
</dbReference>
<keyword evidence="5" id="KW-1185">Reference proteome</keyword>
<dbReference type="InterPro" id="IPR001647">
    <property type="entry name" value="HTH_TetR"/>
</dbReference>
<accession>A0A4P6EN18</accession>
<dbReference type="KEGG" id="xyl:ET495_13590"/>
<name>A0A4P6EN18_9MICO</name>
<dbReference type="OrthoDB" id="3403733at2"/>
<dbReference type="Proteomes" id="UP000291758">
    <property type="component" value="Chromosome"/>
</dbReference>
<dbReference type="InterPro" id="IPR041484">
    <property type="entry name" value="TetR_C_25"/>
</dbReference>
<dbReference type="Gene3D" id="1.10.357.10">
    <property type="entry name" value="Tetracycline Repressor, domain 2"/>
    <property type="match status" value="1"/>
</dbReference>
<organism evidence="4 5">
    <name type="scientific">Xylanimonas allomyrinae</name>
    <dbReference type="NCBI Taxonomy" id="2509459"/>
    <lineage>
        <taxon>Bacteria</taxon>
        <taxon>Bacillati</taxon>
        <taxon>Actinomycetota</taxon>
        <taxon>Actinomycetes</taxon>
        <taxon>Micrococcales</taxon>
        <taxon>Promicromonosporaceae</taxon>
        <taxon>Xylanimonas</taxon>
    </lineage>
</organism>
<evidence type="ECO:0000313" key="4">
    <source>
        <dbReference type="EMBL" id="QAY64082.1"/>
    </source>
</evidence>
<feature type="DNA-binding region" description="H-T-H motif" evidence="2">
    <location>
        <begin position="34"/>
        <end position="53"/>
    </location>
</feature>
<dbReference type="InterPro" id="IPR036271">
    <property type="entry name" value="Tet_transcr_reg_TetR-rel_C_sf"/>
</dbReference>
<dbReference type="PROSITE" id="PS50977">
    <property type="entry name" value="HTH_TETR_2"/>
    <property type="match status" value="1"/>
</dbReference>
<gene>
    <name evidence="4" type="ORF">ET495_13590</name>
</gene>
<dbReference type="Pfam" id="PF00440">
    <property type="entry name" value="TetR_N"/>
    <property type="match status" value="1"/>
</dbReference>
<evidence type="ECO:0000313" key="5">
    <source>
        <dbReference type="Proteomes" id="UP000291758"/>
    </source>
</evidence>
<evidence type="ECO:0000256" key="2">
    <source>
        <dbReference type="PROSITE-ProRule" id="PRU00335"/>
    </source>
</evidence>
<proteinExistence type="predicted"/>
<dbReference type="SUPFAM" id="SSF48498">
    <property type="entry name" value="Tetracyclin repressor-like, C-terminal domain"/>
    <property type="match status" value="1"/>
</dbReference>
<dbReference type="PRINTS" id="PR00455">
    <property type="entry name" value="HTHTETR"/>
</dbReference>
<feature type="domain" description="HTH tetR-type" evidence="3">
    <location>
        <begin position="12"/>
        <end position="71"/>
    </location>
</feature>
<dbReference type="PANTHER" id="PTHR30055">
    <property type="entry name" value="HTH-TYPE TRANSCRIPTIONAL REGULATOR RUTR"/>
    <property type="match status" value="1"/>
</dbReference>
<dbReference type="InterPro" id="IPR050109">
    <property type="entry name" value="HTH-type_TetR-like_transc_reg"/>
</dbReference>
<evidence type="ECO:0000256" key="1">
    <source>
        <dbReference type="ARBA" id="ARBA00023125"/>
    </source>
</evidence>
<dbReference type="EMBL" id="CP035495">
    <property type="protein sequence ID" value="QAY64082.1"/>
    <property type="molecule type" value="Genomic_DNA"/>
</dbReference>
<reference evidence="4 5" key="1">
    <citation type="submission" date="2019-01" db="EMBL/GenBank/DDBJ databases">
        <title>Genome sequencing of strain 2JSPR-7.</title>
        <authorList>
            <person name="Heo J."/>
            <person name="Kim S.-J."/>
            <person name="Kim J.-S."/>
            <person name="Hong S.-B."/>
            <person name="Kwon S.-W."/>
        </authorList>
    </citation>
    <scope>NUCLEOTIDE SEQUENCE [LARGE SCALE GENOMIC DNA]</scope>
    <source>
        <strain evidence="4 5">2JSPR-7</strain>
    </source>
</reference>
<keyword evidence="1 2" id="KW-0238">DNA-binding</keyword>
<protein>
    <submittedName>
        <fullName evidence="4">TetR/AcrR family transcriptional regulator</fullName>
    </submittedName>
</protein>
<evidence type="ECO:0000259" key="3">
    <source>
        <dbReference type="PROSITE" id="PS50977"/>
    </source>
</evidence>
<dbReference type="GO" id="GO:0000976">
    <property type="term" value="F:transcription cis-regulatory region binding"/>
    <property type="evidence" value="ECO:0007669"/>
    <property type="project" value="TreeGrafter"/>
</dbReference>
<dbReference type="GO" id="GO:0003700">
    <property type="term" value="F:DNA-binding transcription factor activity"/>
    <property type="evidence" value="ECO:0007669"/>
    <property type="project" value="TreeGrafter"/>
</dbReference>
<dbReference type="AlphaFoldDB" id="A0A4P6EN18"/>
<dbReference type="PANTHER" id="PTHR30055:SF146">
    <property type="entry name" value="HTH-TYPE TRANSCRIPTIONAL DUAL REGULATOR CECR"/>
    <property type="match status" value="1"/>
</dbReference>
<dbReference type="Pfam" id="PF17933">
    <property type="entry name" value="TetR_C_25"/>
    <property type="match status" value="1"/>
</dbReference>
<sequence>MLNMHSVEPDDFSTRARIRDAAITRFAREGFRVPLRVIAADAGVSPALVIHHFGSKERLREECDRHVLEHSFMLKEGVLDDTDFELMRRLLSNMRAFDEPVAYLLRAILEGGSVARTILERTVASSEAYLEKAVAAGTVKPSHDPAARARYVTYLALGMLVMAFTAGSGEDDPYTHVTDAMSDLTLPHLELLTQGLLADGEYLRHYLDWKES</sequence>
<dbReference type="InterPro" id="IPR009057">
    <property type="entry name" value="Homeodomain-like_sf"/>
</dbReference>